<feature type="region of interest" description="Disordered" evidence="1">
    <location>
        <begin position="44"/>
        <end position="89"/>
    </location>
</feature>
<evidence type="ECO:0000256" key="1">
    <source>
        <dbReference type="SAM" id="MobiDB-lite"/>
    </source>
</evidence>
<keyword evidence="3" id="KW-1185">Reference proteome</keyword>
<organism evidence="2 3">
    <name type="scientific">Hassallia byssoidea VB512170</name>
    <dbReference type="NCBI Taxonomy" id="1304833"/>
    <lineage>
        <taxon>Bacteria</taxon>
        <taxon>Bacillati</taxon>
        <taxon>Cyanobacteriota</taxon>
        <taxon>Cyanophyceae</taxon>
        <taxon>Nostocales</taxon>
        <taxon>Tolypothrichaceae</taxon>
        <taxon>Hassallia</taxon>
    </lineage>
</organism>
<accession>A0A846H9P6</accession>
<dbReference type="EMBL" id="JTCM02000019">
    <property type="protein sequence ID" value="NEU73191.1"/>
    <property type="molecule type" value="Genomic_DNA"/>
</dbReference>
<dbReference type="RefSeq" id="WP_163518809.1">
    <property type="nucleotide sequence ID" value="NZ_JTCM02000019.1"/>
</dbReference>
<feature type="compositionally biased region" description="Basic residues" evidence="1">
    <location>
        <begin position="66"/>
        <end position="81"/>
    </location>
</feature>
<evidence type="ECO:0000313" key="2">
    <source>
        <dbReference type="EMBL" id="NEU73191.1"/>
    </source>
</evidence>
<name>A0A846H9P6_9CYAN</name>
<protein>
    <submittedName>
        <fullName evidence="2">Uncharacterized protein</fullName>
    </submittedName>
</protein>
<sequence length="112" mass="12984">MGKELLPMTRVARQVLQRSCSFAAHWLLNGGHLCTALAPQCPMTAGASTRRQSAQRREPPNGRATTNRRYRQPRPWTHRTRLAWEPAQRTAKPMPNYRVPHYPLPITYYQFT</sequence>
<evidence type="ECO:0000313" key="3">
    <source>
        <dbReference type="Proteomes" id="UP000031549"/>
    </source>
</evidence>
<reference evidence="2 3" key="1">
    <citation type="journal article" date="2015" name="Genome Announc.">
        <title>Draft Genome Sequence of Cyanobacterium Hassallia byssoidea Strain VB512170, Isolated from Monuments in India.</title>
        <authorList>
            <person name="Singh D."/>
            <person name="Chandrababunaidu M.M."/>
            <person name="Panda A."/>
            <person name="Sen D."/>
            <person name="Bhattacharyya S."/>
            <person name="Adhikary S.P."/>
            <person name="Tripathy S."/>
        </authorList>
    </citation>
    <scope>NUCLEOTIDE SEQUENCE [LARGE SCALE GENOMIC DNA]</scope>
    <source>
        <strain evidence="2 3">VB512170</strain>
    </source>
</reference>
<dbReference type="Proteomes" id="UP000031549">
    <property type="component" value="Unassembled WGS sequence"/>
</dbReference>
<proteinExistence type="predicted"/>
<dbReference type="AlphaFoldDB" id="A0A846H9P6"/>
<gene>
    <name evidence="2" type="ORF">PI95_011605</name>
</gene>
<comment type="caution">
    <text evidence="2">The sequence shown here is derived from an EMBL/GenBank/DDBJ whole genome shotgun (WGS) entry which is preliminary data.</text>
</comment>